<organism evidence="7 8">
    <name type="scientific">Wandonia haliotis</name>
    <dbReference type="NCBI Taxonomy" id="574963"/>
    <lineage>
        <taxon>Bacteria</taxon>
        <taxon>Pseudomonadati</taxon>
        <taxon>Bacteroidota</taxon>
        <taxon>Flavobacteriia</taxon>
        <taxon>Flavobacteriales</taxon>
        <taxon>Crocinitomicaceae</taxon>
        <taxon>Wandonia</taxon>
    </lineage>
</organism>
<dbReference type="HAMAP" id="MF_00402">
    <property type="entry name" value="Ribosomal_bL19"/>
    <property type="match status" value="1"/>
</dbReference>
<gene>
    <name evidence="5 7" type="primary">rplS</name>
    <name evidence="7" type="ORF">GCM10009118_13880</name>
</gene>
<name>A0ABN1MNW0_9FLAO</name>
<evidence type="ECO:0000256" key="3">
    <source>
        <dbReference type="ARBA" id="ARBA00023274"/>
    </source>
</evidence>
<dbReference type="PANTHER" id="PTHR15680:SF9">
    <property type="entry name" value="LARGE RIBOSOMAL SUBUNIT PROTEIN BL19M"/>
    <property type="match status" value="1"/>
</dbReference>
<comment type="function">
    <text evidence="5 6">This protein is located at the 30S-50S ribosomal subunit interface and may play a role in the structure and function of the aminoacyl-tRNA binding site.</text>
</comment>
<comment type="caution">
    <text evidence="7">The sequence shown here is derived from an EMBL/GenBank/DDBJ whole genome shotgun (WGS) entry which is preliminary data.</text>
</comment>
<evidence type="ECO:0000313" key="7">
    <source>
        <dbReference type="EMBL" id="GAA0874980.1"/>
    </source>
</evidence>
<dbReference type="InterPro" id="IPR018257">
    <property type="entry name" value="Ribosomal_bL19_CS"/>
</dbReference>
<reference evidence="7 8" key="1">
    <citation type="journal article" date="2019" name="Int. J. Syst. Evol. Microbiol.">
        <title>The Global Catalogue of Microorganisms (GCM) 10K type strain sequencing project: providing services to taxonomists for standard genome sequencing and annotation.</title>
        <authorList>
            <consortium name="The Broad Institute Genomics Platform"/>
            <consortium name="The Broad Institute Genome Sequencing Center for Infectious Disease"/>
            <person name="Wu L."/>
            <person name="Ma J."/>
        </authorList>
    </citation>
    <scope>NUCLEOTIDE SEQUENCE [LARGE SCALE GENOMIC DNA]</scope>
    <source>
        <strain evidence="7 8">JCM 16083</strain>
    </source>
</reference>
<evidence type="ECO:0000256" key="1">
    <source>
        <dbReference type="ARBA" id="ARBA00005781"/>
    </source>
</evidence>
<dbReference type="EMBL" id="BAAAFH010000007">
    <property type="protein sequence ID" value="GAA0874980.1"/>
    <property type="molecule type" value="Genomic_DNA"/>
</dbReference>
<dbReference type="GO" id="GO:0005840">
    <property type="term" value="C:ribosome"/>
    <property type="evidence" value="ECO:0007669"/>
    <property type="project" value="UniProtKB-KW"/>
</dbReference>
<keyword evidence="3 5" id="KW-0687">Ribonucleoprotein</keyword>
<evidence type="ECO:0000256" key="6">
    <source>
        <dbReference type="RuleBase" id="RU000559"/>
    </source>
</evidence>
<sequence length="130" mass="14961">MQPEFSAKVKEISVMDYIREIQNELVEVKEFPKFKAGDTVTVSYKIKEGSKERIQQFQGVVLQRRGQGPSETFTVRKMSGNIGVERIFPISSPFLENIVVNKSGSVRRARIFYLRELTGKSARIKEKRSF</sequence>
<dbReference type="NCBIfam" id="TIGR01024">
    <property type="entry name" value="rplS_bact"/>
    <property type="match status" value="1"/>
</dbReference>
<evidence type="ECO:0000256" key="5">
    <source>
        <dbReference type="HAMAP-Rule" id="MF_00402"/>
    </source>
</evidence>
<dbReference type="InterPro" id="IPR001857">
    <property type="entry name" value="Ribosomal_bL19"/>
</dbReference>
<evidence type="ECO:0000256" key="2">
    <source>
        <dbReference type="ARBA" id="ARBA00022980"/>
    </source>
</evidence>
<dbReference type="InterPro" id="IPR008991">
    <property type="entry name" value="Translation_prot_SH3-like_sf"/>
</dbReference>
<keyword evidence="2 5" id="KW-0689">Ribosomal protein</keyword>
<dbReference type="InterPro" id="IPR038657">
    <property type="entry name" value="Ribosomal_bL19_sf"/>
</dbReference>
<dbReference type="PIRSF" id="PIRSF002191">
    <property type="entry name" value="Ribosomal_L19"/>
    <property type="match status" value="1"/>
</dbReference>
<accession>A0ABN1MNW0</accession>
<dbReference type="SUPFAM" id="SSF50104">
    <property type="entry name" value="Translation proteins SH3-like domain"/>
    <property type="match status" value="1"/>
</dbReference>
<dbReference type="Pfam" id="PF01245">
    <property type="entry name" value="Ribosomal_L19"/>
    <property type="match status" value="1"/>
</dbReference>
<dbReference type="PRINTS" id="PR00061">
    <property type="entry name" value="RIBOSOMALL19"/>
</dbReference>
<evidence type="ECO:0000256" key="4">
    <source>
        <dbReference type="ARBA" id="ARBA00035171"/>
    </source>
</evidence>
<proteinExistence type="inferred from homology"/>
<dbReference type="PANTHER" id="PTHR15680">
    <property type="entry name" value="RIBOSOMAL PROTEIN L19"/>
    <property type="match status" value="1"/>
</dbReference>
<evidence type="ECO:0000313" key="8">
    <source>
        <dbReference type="Proteomes" id="UP001501126"/>
    </source>
</evidence>
<keyword evidence="8" id="KW-1185">Reference proteome</keyword>
<protein>
    <recommendedName>
        <fullName evidence="4 5">Large ribosomal subunit protein bL19</fullName>
    </recommendedName>
</protein>
<dbReference type="Proteomes" id="UP001501126">
    <property type="component" value="Unassembled WGS sequence"/>
</dbReference>
<dbReference type="Gene3D" id="2.30.30.790">
    <property type="match status" value="1"/>
</dbReference>
<dbReference type="PROSITE" id="PS01015">
    <property type="entry name" value="RIBOSOMAL_L19"/>
    <property type="match status" value="1"/>
</dbReference>
<comment type="similarity">
    <text evidence="1 5 6">Belongs to the bacterial ribosomal protein bL19 family.</text>
</comment>